<evidence type="ECO:0000259" key="1">
    <source>
        <dbReference type="Pfam" id="PF20076"/>
    </source>
</evidence>
<comment type="caution">
    <text evidence="2">The sequence shown here is derived from an EMBL/GenBank/DDBJ whole genome shotgun (WGS) entry which is preliminary data.</text>
</comment>
<dbReference type="Proteomes" id="UP000823935">
    <property type="component" value="Unassembled WGS sequence"/>
</dbReference>
<dbReference type="EMBL" id="DVIQ01000112">
    <property type="protein sequence ID" value="HIS33122.1"/>
    <property type="molecule type" value="Genomic_DNA"/>
</dbReference>
<dbReference type="InterPro" id="IPR045525">
    <property type="entry name" value="DUF6472"/>
</dbReference>
<gene>
    <name evidence="2" type="ORF">IAB44_16485</name>
</gene>
<reference evidence="2" key="2">
    <citation type="journal article" date="2021" name="PeerJ">
        <title>Extensive microbial diversity within the chicken gut microbiome revealed by metagenomics and culture.</title>
        <authorList>
            <person name="Gilroy R."/>
            <person name="Ravi A."/>
            <person name="Getino M."/>
            <person name="Pursley I."/>
            <person name="Horton D.L."/>
            <person name="Alikhan N.F."/>
            <person name="Baker D."/>
            <person name="Gharbi K."/>
            <person name="Hall N."/>
            <person name="Watson M."/>
            <person name="Adriaenssens E.M."/>
            <person name="Foster-Nyarko E."/>
            <person name="Jarju S."/>
            <person name="Secka A."/>
            <person name="Antonio M."/>
            <person name="Oren A."/>
            <person name="Chaudhuri R.R."/>
            <person name="La Ragione R."/>
            <person name="Hildebrand F."/>
            <person name="Pallen M.J."/>
        </authorList>
    </citation>
    <scope>NUCLEOTIDE SEQUENCE</scope>
    <source>
        <strain evidence="2">CHK190-19873</strain>
    </source>
</reference>
<feature type="domain" description="DUF6472" evidence="1">
    <location>
        <begin position="6"/>
        <end position="61"/>
    </location>
</feature>
<name>A0A9D1JLH2_9FIRM</name>
<proteinExistence type="predicted"/>
<organism evidence="2 3">
    <name type="scientific">Candidatus Limivivens intestinipullorum</name>
    <dbReference type="NCBI Taxonomy" id="2840858"/>
    <lineage>
        <taxon>Bacteria</taxon>
        <taxon>Bacillati</taxon>
        <taxon>Bacillota</taxon>
        <taxon>Clostridia</taxon>
        <taxon>Lachnospirales</taxon>
        <taxon>Lachnospiraceae</taxon>
        <taxon>Lachnospiraceae incertae sedis</taxon>
        <taxon>Candidatus Limivivens</taxon>
    </lineage>
</organism>
<dbReference type="Pfam" id="PF20076">
    <property type="entry name" value="DUF6472"/>
    <property type="match status" value="1"/>
</dbReference>
<dbReference type="AlphaFoldDB" id="A0A9D1JLH2"/>
<reference evidence="2" key="1">
    <citation type="submission" date="2020-10" db="EMBL/GenBank/DDBJ databases">
        <authorList>
            <person name="Gilroy R."/>
        </authorList>
    </citation>
    <scope>NUCLEOTIDE SEQUENCE</scope>
    <source>
        <strain evidence="2">CHK190-19873</strain>
    </source>
</reference>
<sequence length="61" mass="7514">MNTKQTSCDTCVYYLYDEEYDCYVCDRSLDEDEYVRLMTDSRYACPYYRLQDEYAVVRKQM</sequence>
<evidence type="ECO:0000313" key="3">
    <source>
        <dbReference type="Proteomes" id="UP000823935"/>
    </source>
</evidence>
<accession>A0A9D1JLH2</accession>
<protein>
    <recommendedName>
        <fullName evidence="1">DUF6472 domain-containing protein</fullName>
    </recommendedName>
</protein>
<evidence type="ECO:0000313" key="2">
    <source>
        <dbReference type="EMBL" id="HIS33122.1"/>
    </source>
</evidence>